<keyword evidence="6" id="KW-1185">Reference proteome</keyword>
<dbReference type="Gene3D" id="3.15.10.30">
    <property type="entry name" value="Haemolymph juvenile hormone binding protein"/>
    <property type="match status" value="1"/>
</dbReference>
<protein>
    <recommendedName>
        <fullName evidence="7">Protein takeout-like</fullName>
    </recommendedName>
</protein>
<dbReference type="SMART" id="SM00700">
    <property type="entry name" value="JHBP"/>
    <property type="match status" value="1"/>
</dbReference>
<dbReference type="Proteomes" id="UP001258017">
    <property type="component" value="Unassembled WGS sequence"/>
</dbReference>
<evidence type="ECO:0000313" key="5">
    <source>
        <dbReference type="EMBL" id="KAK2576593.1"/>
    </source>
</evidence>
<evidence type="ECO:0000256" key="4">
    <source>
        <dbReference type="SAM" id="SignalP"/>
    </source>
</evidence>
<keyword evidence="2" id="KW-0090">Biological rhythms</keyword>
<proteinExistence type="inferred from homology"/>
<dbReference type="InterPro" id="IPR038606">
    <property type="entry name" value="To_sf"/>
</dbReference>
<comment type="caution">
    <text evidence="5">The sequence shown here is derived from an EMBL/GenBank/DDBJ whole genome shotgun (WGS) entry which is preliminary data.</text>
</comment>
<dbReference type="PANTHER" id="PTHR11008:SF39">
    <property type="entry name" value="CIRCADIAN CLOCK-CONTROLLED PROTEIN-LIKE PROTEIN"/>
    <property type="match status" value="1"/>
</dbReference>
<evidence type="ECO:0008006" key="7">
    <source>
        <dbReference type="Google" id="ProtNLM"/>
    </source>
</evidence>
<dbReference type="FunFam" id="3.15.10.30:FF:000001">
    <property type="entry name" value="Takeout-like protein 1"/>
    <property type="match status" value="1"/>
</dbReference>
<accession>A0AAD9RC23</accession>
<feature type="chain" id="PRO_5042245740" description="Protein takeout-like" evidence="4">
    <location>
        <begin position="18"/>
        <end position="242"/>
    </location>
</feature>
<reference evidence="5" key="2">
    <citation type="journal article" date="2023" name="Commun. Biol.">
        <title>Intrasexual cuticular hydrocarbon dimorphism in a wasp sheds light on hydrocarbon biosynthesis genes in Hymenoptera.</title>
        <authorList>
            <person name="Moris V.C."/>
            <person name="Podsiadlowski L."/>
            <person name="Martin S."/>
            <person name="Oeyen J.P."/>
            <person name="Donath A."/>
            <person name="Petersen M."/>
            <person name="Wilbrandt J."/>
            <person name="Misof B."/>
            <person name="Liedtke D."/>
            <person name="Thamm M."/>
            <person name="Scheiner R."/>
            <person name="Schmitt T."/>
            <person name="Niehuis O."/>
        </authorList>
    </citation>
    <scope>NUCLEOTIDE SEQUENCE</scope>
    <source>
        <strain evidence="5">GBR_01_08_01A</strain>
    </source>
</reference>
<gene>
    <name evidence="5" type="ORF">KPH14_005263</name>
</gene>
<keyword evidence="1 4" id="KW-0732">Signal</keyword>
<dbReference type="InterPro" id="IPR010562">
    <property type="entry name" value="Haemolymph_juvenile_hormone-bd"/>
</dbReference>
<dbReference type="EMBL" id="JAIFRP010004405">
    <property type="protein sequence ID" value="KAK2576593.1"/>
    <property type="molecule type" value="Genomic_DNA"/>
</dbReference>
<organism evidence="5 6">
    <name type="scientific">Odynerus spinipes</name>
    <dbReference type="NCBI Taxonomy" id="1348599"/>
    <lineage>
        <taxon>Eukaryota</taxon>
        <taxon>Metazoa</taxon>
        <taxon>Ecdysozoa</taxon>
        <taxon>Arthropoda</taxon>
        <taxon>Hexapoda</taxon>
        <taxon>Insecta</taxon>
        <taxon>Pterygota</taxon>
        <taxon>Neoptera</taxon>
        <taxon>Endopterygota</taxon>
        <taxon>Hymenoptera</taxon>
        <taxon>Apocrita</taxon>
        <taxon>Aculeata</taxon>
        <taxon>Vespoidea</taxon>
        <taxon>Vespidae</taxon>
        <taxon>Eumeninae</taxon>
        <taxon>Odynerus</taxon>
    </lineage>
</organism>
<evidence type="ECO:0000256" key="2">
    <source>
        <dbReference type="ARBA" id="ARBA00023108"/>
    </source>
</evidence>
<dbReference type="GO" id="GO:0007623">
    <property type="term" value="P:circadian rhythm"/>
    <property type="evidence" value="ECO:0007669"/>
    <property type="project" value="UniProtKB-ARBA"/>
</dbReference>
<evidence type="ECO:0000256" key="1">
    <source>
        <dbReference type="ARBA" id="ARBA00022729"/>
    </source>
</evidence>
<evidence type="ECO:0000313" key="6">
    <source>
        <dbReference type="Proteomes" id="UP001258017"/>
    </source>
</evidence>
<evidence type="ECO:0000256" key="3">
    <source>
        <dbReference type="ARBA" id="ARBA00060902"/>
    </source>
</evidence>
<sequence length="242" mass="27560">MIDKIFYVLLLAVFASAEIPSYIHVCGRRNPKLDDCIRESIDNMKDKFLVGIPELDIPSINPLIVRNVKLAELPNFQASADNVKMYGLGQYTIDDLHLDLDKKQIDFTVSFNSMKILADYDVNAKIIVPVVGHGPIEMTTENVKAKITMLYKIIKRNNKNYAYFYSMKTKLEIQDFTADFKDQSGADSTLTTAINAALIDSKKEILDSTVPNLEKKISETILEISNQVCKHFHYEELFPDRE</sequence>
<feature type="signal peptide" evidence="4">
    <location>
        <begin position="1"/>
        <end position="17"/>
    </location>
</feature>
<name>A0AAD9RC23_9HYME</name>
<dbReference type="PANTHER" id="PTHR11008">
    <property type="entry name" value="PROTEIN TAKEOUT-LIKE PROTEIN"/>
    <property type="match status" value="1"/>
</dbReference>
<comment type="similarity">
    <text evidence="3">Belongs to the TO family.</text>
</comment>
<dbReference type="GO" id="GO:0005615">
    <property type="term" value="C:extracellular space"/>
    <property type="evidence" value="ECO:0007669"/>
    <property type="project" value="TreeGrafter"/>
</dbReference>
<dbReference type="Pfam" id="PF06585">
    <property type="entry name" value="JHBP"/>
    <property type="match status" value="1"/>
</dbReference>
<dbReference type="AlphaFoldDB" id="A0AAD9RC23"/>
<reference evidence="5" key="1">
    <citation type="submission" date="2021-08" db="EMBL/GenBank/DDBJ databases">
        <authorList>
            <person name="Misof B."/>
            <person name="Oliver O."/>
            <person name="Podsiadlowski L."/>
            <person name="Donath A."/>
            <person name="Peters R."/>
            <person name="Mayer C."/>
            <person name="Rust J."/>
            <person name="Gunkel S."/>
            <person name="Lesny P."/>
            <person name="Martin S."/>
            <person name="Oeyen J.P."/>
            <person name="Petersen M."/>
            <person name="Panagiotis P."/>
            <person name="Wilbrandt J."/>
            <person name="Tanja T."/>
        </authorList>
    </citation>
    <scope>NUCLEOTIDE SEQUENCE</scope>
    <source>
        <strain evidence="5">GBR_01_08_01A</strain>
        <tissue evidence="5">Thorax + abdomen</tissue>
    </source>
</reference>